<organism evidence="1 2">
    <name type="scientific">Desulfobulbus oralis</name>
    <dbReference type="NCBI Taxonomy" id="1986146"/>
    <lineage>
        <taxon>Bacteria</taxon>
        <taxon>Pseudomonadati</taxon>
        <taxon>Thermodesulfobacteriota</taxon>
        <taxon>Desulfobulbia</taxon>
        <taxon>Desulfobulbales</taxon>
        <taxon>Desulfobulbaceae</taxon>
        <taxon>Desulfobulbus</taxon>
    </lineage>
</organism>
<reference evidence="1" key="2">
    <citation type="journal article" date="2018" name="MBio">
        <title>Insights into the evolution of host association through the isolation and characterization of a novel human periodontal pathobiont, Desulfobulbus oralis.</title>
        <authorList>
            <person name="Cross K.L."/>
            <person name="Chirania P."/>
            <person name="Xiong W."/>
            <person name="Beall C.J."/>
            <person name="Elkins J.G."/>
            <person name="Giannone R.J."/>
            <person name="Griffen A.L."/>
            <person name="Guss A.M."/>
            <person name="Hettich R.L."/>
            <person name="Joshi S.S."/>
            <person name="Mokrzan E.M."/>
            <person name="Martin R.K."/>
            <person name="Zhulin I.B."/>
            <person name="Leys E.J."/>
            <person name="Podar M."/>
        </authorList>
    </citation>
    <scope>NUCLEOTIDE SEQUENCE [LARGE SCALE GENOMIC DNA]</scope>
    <source>
        <strain evidence="1">ORNL</strain>
    </source>
</reference>
<reference evidence="1" key="1">
    <citation type="submission" date="2017-05" db="EMBL/GenBank/DDBJ databases">
        <authorList>
            <person name="Song R."/>
            <person name="Chenine A.L."/>
            <person name="Ruprecht R.M."/>
        </authorList>
    </citation>
    <scope>NUCLEOTIDE SEQUENCE</scope>
    <source>
        <strain evidence="1">ORNL</strain>
    </source>
</reference>
<sequence length="76" mass="7905">MSILSVMQREAKRQEAESPVPAFCAQVRAEGQRSQCRFSPGHVAENVIGRAHCAVLIVAAQEGAGDPSPDATGAAS</sequence>
<dbReference type="AlphaFoldDB" id="A0A2L1GLV0"/>
<gene>
    <name evidence="1" type="ORF">CAY53_03405</name>
</gene>
<protein>
    <submittedName>
        <fullName evidence="1">Uncharacterized protein</fullName>
    </submittedName>
</protein>
<dbReference type="RefSeq" id="WP_104935944.1">
    <property type="nucleotide sequence ID" value="NZ_CP021255.1"/>
</dbReference>
<dbReference type="KEGG" id="deo:CAY53_03405"/>
<accession>A0A2L1GLV0</accession>
<dbReference type="Proteomes" id="UP000239867">
    <property type="component" value="Chromosome"/>
</dbReference>
<dbReference type="EMBL" id="CP021255">
    <property type="protein sequence ID" value="AVD70649.1"/>
    <property type="molecule type" value="Genomic_DNA"/>
</dbReference>
<name>A0A2L1GLV0_9BACT</name>
<proteinExistence type="predicted"/>
<evidence type="ECO:0000313" key="1">
    <source>
        <dbReference type="EMBL" id="AVD70649.1"/>
    </source>
</evidence>
<keyword evidence="2" id="KW-1185">Reference proteome</keyword>
<evidence type="ECO:0000313" key="2">
    <source>
        <dbReference type="Proteomes" id="UP000239867"/>
    </source>
</evidence>